<protein>
    <recommendedName>
        <fullName evidence="3">Head-to-tail stopper</fullName>
    </recommendedName>
</protein>
<gene>
    <name evidence="1" type="ORF">COM45_04910</name>
</gene>
<evidence type="ECO:0008006" key="3">
    <source>
        <dbReference type="Google" id="ProtNLM"/>
    </source>
</evidence>
<dbReference type="AlphaFoldDB" id="A0A2A4AKY2"/>
<dbReference type="Proteomes" id="UP000218690">
    <property type="component" value="Unassembled WGS sequence"/>
</dbReference>
<evidence type="ECO:0000313" key="2">
    <source>
        <dbReference type="Proteomes" id="UP000218690"/>
    </source>
</evidence>
<dbReference type="EMBL" id="NWBP01000016">
    <property type="protein sequence ID" value="PCC83139.1"/>
    <property type="molecule type" value="Genomic_DNA"/>
</dbReference>
<comment type="caution">
    <text evidence="1">The sequence shown here is derived from an EMBL/GenBank/DDBJ whole genome shotgun (WGS) entry which is preliminary data.</text>
</comment>
<reference evidence="1 2" key="1">
    <citation type="submission" date="2017-09" db="EMBL/GenBank/DDBJ databases">
        <title>Draft Genome Sequence of Corynebacterium accolens AH4003.</title>
        <authorList>
            <person name="Chen Y."/>
            <person name="Oosthuysen W.F."/>
            <person name="Kelley S."/>
            <person name="Horswill A."/>
        </authorList>
    </citation>
    <scope>NUCLEOTIDE SEQUENCE [LARGE SCALE GENOMIC DNA]</scope>
    <source>
        <strain evidence="1 2">AH4003</strain>
    </source>
</reference>
<sequence>MFPDQHGETVTVLGEPTYSQYGKPLGNEVVATIEHCVIGPAGDSEVTDDGYFTADVNRLTVYAPPGAVVEDGARVDIRGRVFIVQARGFDHSVGRRPVVARHRPKVVFTAVAAEVSDDGGL</sequence>
<proteinExistence type="predicted"/>
<evidence type="ECO:0000313" key="1">
    <source>
        <dbReference type="EMBL" id="PCC83139.1"/>
    </source>
</evidence>
<name>A0A2A4AKY2_9CORY</name>
<accession>A0A2A4AKY2</accession>
<organism evidence="1 2">
    <name type="scientific">Corynebacterium accolens</name>
    <dbReference type="NCBI Taxonomy" id="38284"/>
    <lineage>
        <taxon>Bacteria</taxon>
        <taxon>Bacillati</taxon>
        <taxon>Actinomycetota</taxon>
        <taxon>Actinomycetes</taxon>
        <taxon>Mycobacteriales</taxon>
        <taxon>Corynebacteriaceae</taxon>
        <taxon>Corynebacterium</taxon>
    </lineage>
</organism>